<accession>A0A518B521</accession>
<evidence type="ECO:0000313" key="3">
    <source>
        <dbReference type="Proteomes" id="UP000317093"/>
    </source>
</evidence>
<dbReference type="Pfam" id="PF00149">
    <property type="entry name" value="Metallophos"/>
    <property type="match status" value="1"/>
</dbReference>
<dbReference type="Gene3D" id="3.60.21.10">
    <property type="match status" value="1"/>
</dbReference>
<gene>
    <name evidence="2" type="ORF">Pan216_29470</name>
</gene>
<dbReference type="Proteomes" id="UP000317093">
    <property type="component" value="Chromosome"/>
</dbReference>
<organism evidence="2 3">
    <name type="scientific">Kolteria novifilia</name>
    <dbReference type="NCBI Taxonomy" id="2527975"/>
    <lineage>
        <taxon>Bacteria</taxon>
        <taxon>Pseudomonadati</taxon>
        <taxon>Planctomycetota</taxon>
        <taxon>Planctomycetia</taxon>
        <taxon>Kolteriales</taxon>
        <taxon>Kolteriaceae</taxon>
        <taxon>Kolteria</taxon>
    </lineage>
</organism>
<dbReference type="EMBL" id="CP036279">
    <property type="protein sequence ID" value="QDU62081.1"/>
    <property type="molecule type" value="Genomic_DNA"/>
</dbReference>
<name>A0A518B521_9BACT</name>
<dbReference type="SUPFAM" id="SSF56300">
    <property type="entry name" value="Metallo-dependent phosphatases"/>
    <property type="match status" value="1"/>
</dbReference>
<dbReference type="InterPro" id="IPR029052">
    <property type="entry name" value="Metallo-depent_PP-like"/>
</dbReference>
<dbReference type="KEGG" id="knv:Pan216_29470"/>
<dbReference type="AlphaFoldDB" id="A0A518B521"/>
<dbReference type="InterPro" id="IPR004843">
    <property type="entry name" value="Calcineurin-like_PHP"/>
</dbReference>
<feature type="domain" description="Calcineurin-like phosphoesterase" evidence="1">
    <location>
        <begin position="38"/>
        <end position="234"/>
    </location>
</feature>
<keyword evidence="3" id="KW-1185">Reference proteome</keyword>
<protein>
    <recommendedName>
        <fullName evidence="1">Calcineurin-like phosphoesterase domain-containing protein</fullName>
    </recommendedName>
</protein>
<evidence type="ECO:0000313" key="2">
    <source>
        <dbReference type="EMBL" id="QDU62081.1"/>
    </source>
</evidence>
<proteinExistence type="predicted"/>
<sequence>MDAEKLIRTIRNAAICLRATRGRRGNVVHLDDADDVVIGGDLHGNLDNLRGLLELADLEKRTNRHLVLQEFVHGSARYPNGACTSHQLLDVLATLKCQYPHRVHLLMGNHELAEWTGRRIAKDGVSYTELFVAGVETAYPGCTEEVMAAYREMISSMVLGVRTPNRIFASHSFPPRERLDEFDVSLLSGFGIAEPQLERRSSLYYLLWGRDVSAEAADRWAEVVDADLFVTGHIACEQGYSVPNHRQVIVDCVDEPACCVVVSATEAIEHQQLRESVVVLPGR</sequence>
<dbReference type="RefSeq" id="WP_419192504.1">
    <property type="nucleotide sequence ID" value="NZ_CP036279.1"/>
</dbReference>
<evidence type="ECO:0000259" key="1">
    <source>
        <dbReference type="Pfam" id="PF00149"/>
    </source>
</evidence>
<dbReference type="GO" id="GO:0016787">
    <property type="term" value="F:hydrolase activity"/>
    <property type="evidence" value="ECO:0007669"/>
    <property type="project" value="InterPro"/>
</dbReference>
<reference evidence="2 3" key="1">
    <citation type="submission" date="2019-02" db="EMBL/GenBank/DDBJ databases">
        <title>Deep-cultivation of Planctomycetes and their phenomic and genomic characterization uncovers novel biology.</title>
        <authorList>
            <person name="Wiegand S."/>
            <person name="Jogler M."/>
            <person name="Boedeker C."/>
            <person name="Pinto D."/>
            <person name="Vollmers J."/>
            <person name="Rivas-Marin E."/>
            <person name="Kohn T."/>
            <person name="Peeters S.H."/>
            <person name="Heuer A."/>
            <person name="Rast P."/>
            <person name="Oberbeckmann S."/>
            <person name="Bunk B."/>
            <person name="Jeske O."/>
            <person name="Meyerdierks A."/>
            <person name="Storesund J.E."/>
            <person name="Kallscheuer N."/>
            <person name="Luecker S."/>
            <person name="Lage O.M."/>
            <person name="Pohl T."/>
            <person name="Merkel B.J."/>
            <person name="Hornburger P."/>
            <person name="Mueller R.-W."/>
            <person name="Bruemmer F."/>
            <person name="Labrenz M."/>
            <person name="Spormann A.M."/>
            <person name="Op den Camp H."/>
            <person name="Overmann J."/>
            <person name="Amann R."/>
            <person name="Jetten M.S.M."/>
            <person name="Mascher T."/>
            <person name="Medema M.H."/>
            <person name="Devos D.P."/>
            <person name="Kaster A.-K."/>
            <person name="Ovreas L."/>
            <person name="Rohde M."/>
            <person name="Galperin M.Y."/>
            <person name="Jogler C."/>
        </authorList>
    </citation>
    <scope>NUCLEOTIDE SEQUENCE [LARGE SCALE GENOMIC DNA]</scope>
    <source>
        <strain evidence="2 3">Pan216</strain>
    </source>
</reference>